<gene>
    <name evidence="2" type="ORF">EGH25_08555</name>
</gene>
<dbReference type="AlphaFoldDB" id="A0A9Q4C6P0"/>
<organism evidence="2 3">
    <name type="scientific">Halorutilus salinus</name>
    <dbReference type="NCBI Taxonomy" id="2487751"/>
    <lineage>
        <taxon>Archaea</taxon>
        <taxon>Methanobacteriati</taxon>
        <taxon>Methanobacteriota</taxon>
        <taxon>Stenosarchaea group</taxon>
        <taxon>Halobacteria</taxon>
        <taxon>Halorutilales</taxon>
        <taxon>Halorutilaceae</taxon>
        <taxon>Halorutilus</taxon>
    </lineage>
</organism>
<evidence type="ECO:0000313" key="2">
    <source>
        <dbReference type="EMBL" id="MCX2819399.1"/>
    </source>
</evidence>
<protein>
    <submittedName>
        <fullName evidence="2">Uncharacterized protein</fullName>
    </submittedName>
</protein>
<dbReference type="RefSeq" id="WP_266087617.1">
    <property type="nucleotide sequence ID" value="NZ_RKLV01000008.1"/>
</dbReference>
<evidence type="ECO:0000313" key="3">
    <source>
        <dbReference type="Proteomes" id="UP001149411"/>
    </source>
</evidence>
<reference evidence="2" key="1">
    <citation type="submission" date="2022-09" db="EMBL/GenBank/DDBJ databases">
        <title>Haloadaptaus new haloarchaeum isolated from saline soil.</title>
        <authorList>
            <person name="Duran-Viseras A."/>
            <person name="Sanchez-Porro C."/>
            <person name="Ventosa A."/>
        </authorList>
    </citation>
    <scope>NUCLEOTIDE SEQUENCE</scope>
    <source>
        <strain evidence="2">F3-133</strain>
    </source>
</reference>
<name>A0A9Q4C6P0_9EURY</name>
<comment type="caution">
    <text evidence="2">The sequence shown here is derived from an EMBL/GenBank/DDBJ whole genome shotgun (WGS) entry which is preliminary data.</text>
</comment>
<dbReference type="Proteomes" id="UP001149411">
    <property type="component" value="Unassembled WGS sequence"/>
</dbReference>
<accession>A0A9Q4C6P0</accession>
<sequence length="261" mass="28417">MFATPAVLANLPLADVVGIGGLYFQADGFSGEVAEAYPVKGSSTGQPIDANTPVCQSRPMIAIDLQQANVDGFTARKDIKLPHLSDRWMSIEISQGSGSSINGEEITFFVTQLFVDRLDLRNVLIREARPPVGSFEPAEEPPEDQTQVTNEKWGPGSGEFYLKAGFGPPVLNRDGLVASKVDEDYAAAAWLHGLTAREITFESGGLSAIELDISFPTDNGLENFYRPPDGDNLFGYDEPTDNNFNSDRDEGYFDCLPVEDQ</sequence>
<proteinExistence type="predicted"/>
<evidence type="ECO:0000256" key="1">
    <source>
        <dbReference type="SAM" id="MobiDB-lite"/>
    </source>
</evidence>
<keyword evidence="3" id="KW-1185">Reference proteome</keyword>
<dbReference type="EMBL" id="RKLV01000008">
    <property type="protein sequence ID" value="MCX2819399.1"/>
    <property type="molecule type" value="Genomic_DNA"/>
</dbReference>
<feature type="region of interest" description="Disordered" evidence="1">
    <location>
        <begin position="132"/>
        <end position="154"/>
    </location>
</feature>